<evidence type="ECO:0000313" key="4">
    <source>
        <dbReference type="EMBL" id="EGK70555.1"/>
    </source>
</evidence>
<dbReference type="eggNOG" id="COG3391">
    <property type="taxonomic scope" value="Bacteria"/>
</dbReference>
<dbReference type="RefSeq" id="WP_008063892.1">
    <property type="nucleotide sequence ID" value="NZ_AFHG01000057.1"/>
</dbReference>
<reference evidence="4 5" key="1">
    <citation type="journal article" date="2011" name="J. Bacteriol.">
        <title>Genome sequence of Methyloversatilis universalis FAM5T, a methylotrophic representative of the order Rhodocyclales.</title>
        <authorList>
            <person name="Kittichotirat W."/>
            <person name="Good N.M."/>
            <person name="Hall R."/>
            <person name="Bringel F."/>
            <person name="Lajus A."/>
            <person name="Medigue C."/>
            <person name="Smalley N.E."/>
            <person name="Beck D."/>
            <person name="Bumgarner R."/>
            <person name="Vuilleumier S."/>
            <person name="Kalyuzhnaya M.G."/>
        </authorList>
    </citation>
    <scope>NUCLEOTIDE SEQUENCE [LARGE SCALE GENOMIC DNA]</scope>
    <source>
        <strain evidence="5">ATCC BAA-1314 / JCM 13912 / FAM5</strain>
    </source>
</reference>
<evidence type="ECO:0000259" key="2">
    <source>
        <dbReference type="Pfam" id="PF07589"/>
    </source>
</evidence>
<evidence type="ECO:0000313" key="5">
    <source>
        <dbReference type="Proteomes" id="UP000005019"/>
    </source>
</evidence>
<feature type="chain" id="PRO_5003331038" evidence="1">
    <location>
        <begin position="23"/>
        <end position="517"/>
    </location>
</feature>
<feature type="signal peptide" evidence="1">
    <location>
        <begin position="1"/>
        <end position="22"/>
    </location>
</feature>
<dbReference type="Gene3D" id="2.130.10.10">
    <property type="entry name" value="YVTN repeat-like/Quinoprotein amine dehydrogenase"/>
    <property type="match status" value="2"/>
</dbReference>
<accession>F5RG67</accession>
<dbReference type="EMBL" id="AFHG01000057">
    <property type="protein sequence ID" value="EGK70555.1"/>
    <property type="molecule type" value="Genomic_DNA"/>
</dbReference>
<name>F5RG67_METUF</name>
<gene>
    <name evidence="4" type="ORF">METUNv1_03462</name>
</gene>
<proteinExistence type="predicted"/>
<feature type="domain" description="Choice-of-anchor I" evidence="3">
    <location>
        <begin position="45"/>
        <end position="321"/>
    </location>
</feature>
<protein>
    <submittedName>
        <fullName evidence="4">Uncharacterized protein</fullName>
    </submittedName>
</protein>
<comment type="caution">
    <text evidence="4">The sequence shown here is derived from an EMBL/GenBank/DDBJ whole genome shotgun (WGS) entry which is preliminary data.</text>
</comment>
<dbReference type="SUPFAM" id="SSF50974">
    <property type="entry name" value="Nitrous oxide reductase, N-terminal domain"/>
    <property type="match status" value="1"/>
</dbReference>
<dbReference type="AlphaFoldDB" id="F5RG67"/>
<evidence type="ECO:0000259" key="3">
    <source>
        <dbReference type="Pfam" id="PF22494"/>
    </source>
</evidence>
<dbReference type="InterPro" id="IPR015943">
    <property type="entry name" value="WD40/YVTN_repeat-like_dom_sf"/>
</dbReference>
<dbReference type="PANTHER" id="PTHR46928:SF1">
    <property type="entry name" value="MESENCHYME-SPECIFIC CELL SURFACE GLYCOPROTEIN"/>
    <property type="match status" value="1"/>
</dbReference>
<keyword evidence="5" id="KW-1185">Reference proteome</keyword>
<keyword evidence="1" id="KW-0732">Signal</keyword>
<dbReference type="STRING" id="1000565.METUNv1_03462"/>
<dbReference type="NCBIfam" id="TIGR02595">
    <property type="entry name" value="PEP_CTERM"/>
    <property type="match status" value="1"/>
</dbReference>
<dbReference type="Pfam" id="PF22494">
    <property type="entry name" value="choice_anch_I"/>
    <property type="match status" value="1"/>
</dbReference>
<evidence type="ECO:0000256" key="1">
    <source>
        <dbReference type="SAM" id="SignalP"/>
    </source>
</evidence>
<dbReference type="InterPro" id="IPR055188">
    <property type="entry name" value="Choice_anch_I"/>
</dbReference>
<feature type="domain" description="Ice-binding protein C-terminal" evidence="2">
    <location>
        <begin position="491"/>
        <end position="515"/>
    </location>
</feature>
<sequence length="517" mass="54088">MKKNLLAAAMAAALSAAVPASAASLIDDASKAWTFQHSASNGFLSEIVSFDSATKTLWVAGVSGVDVLDAATGSFLQRIDVSPWGAINSVSVHNGIAAFAIENTADRTQPGVVKLFDTHTRALASGVNSITVGALPDMLTFTKDGSKLLVANEATPNTYGSRIGTTVPRVYGAAPNDPVGSVSIIDMNTRSVSATATLAGVAQTGSHIRSNTGMDFEPEYIAVNAAGTQAYVSLQEANAMGVLNLQTGRFESVIGLGAKDFSLPGNRIDPLNNGNKTGTSGYDLISPNVKGLYMPDGMAVYERNGQTYVLLANEGDFREDDGDRSAASSLGATGTLTNLRVSNTDSSTGNLYAAGGRSFSIRATDGTIIYDSGEILDREAMTLGIYNDARSRDKGVEPESVEVMTIGDRSFAFVGLERTAYNNDDAAVGSRVAALAVFDITDPAHTTFVRMLKSDGDMAPEGLEGYVLDGYAYIAFSNEVSSTTSVFRLAPVPEPETYAMLLAGLGLIGLAARRRLG</sequence>
<dbReference type="PANTHER" id="PTHR46928">
    <property type="entry name" value="MESENCHYME-SPECIFIC CELL SURFACE GLYCOPROTEIN"/>
    <property type="match status" value="1"/>
</dbReference>
<dbReference type="InterPro" id="IPR013424">
    <property type="entry name" value="Ice-binding_C"/>
</dbReference>
<dbReference type="InterPro" id="IPR052956">
    <property type="entry name" value="Mesenchyme-surface_protein"/>
</dbReference>
<dbReference type="Proteomes" id="UP000005019">
    <property type="component" value="Unassembled WGS sequence"/>
</dbReference>
<dbReference type="OrthoDB" id="8674919at2"/>
<dbReference type="NCBIfam" id="NF038117">
    <property type="entry name" value="choice_anch_I"/>
    <property type="match status" value="1"/>
</dbReference>
<dbReference type="InterPro" id="IPR011045">
    <property type="entry name" value="N2O_reductase_N"/>
</dbReference>
<dbReference type="Pfam" id="PF07589">
    <property type="entry name" value="PEP-CTERM"/>
    <property type="match status" value="1"/>
</dbReference>
<organism evidence="4 5">
    <name type="scientific">Methyloversatilis universalis (strain ATCC BAA-1314 / DSM 25237 / JCM 13912 / CCUG 52030 / FAM5)</name>
    <dbReference type="NCBI Taxonomy" id="1000565"/>
    <lineage>
        <taxon>Bacteria</taxon>
        <taxon>Pseudomonadati</taxon>
        <taxon>Pseudomonadota</taxon>
        <taxon>Betaproteobacteria</taxon>
        <taxon>Nitrosomonadales</taxon>
        <taxon>Sterolibacteriaceae</taxon>
        <taxon>Methyloversatilis</taxon>
    </lineage>
</organism>